<feature type="transmembrane region" description="Helical" evidence="1">
    <location>
        <begin position="40"/>
        <end position="66"/>
    </location>
</feature>
<keyword evidence="1" id="KW-0472">Membrane</keyword>
<sequence>MTLLWLILIVLLNSLSKYIINRYLKHNLIMLPRIVGTMTVLFQFVLVYLLIQSIMPYATHLLNLFYHQ</sequence>
<dbReference type="AlphaFoldDB" id="A0A6N0I3A2"/>
<evidence type="ECO:0000256" key="1">
    <source>
        <dbReference type="SAM" id="Phobius"/>
    </source>
</evidence>
<organism evidence="2 3">
    <name type="scientific">Staphylococcus hominis</name>
    <dbReference type="NCBI Taxonomy" id="1290"/>
    <lineage>
        <taxon>Bacteria</taxon>
        <taxon>Bacillati</taxon>
        <taxon>Bacillota</taxon>
        <taxon>Bacilli</taxon>
        <taxon>Bacillales</taxon>
        <taxon>Staphylococcaceae</taxon>
        <taxon>Staphylococcus</taxon>
    </lineage>
</organism>
<reference evidence="2 3" key="1">
    <citation type="submission" date="2019-09" db="EMBL/GenBank/DDBJ databases">
        <title>FDA dAtabase for Regulatory Grade micrObial Sequences (FDA-ARGOS): Supporting development and validation of Infectious Disease Dx tests.</title>
        <authorList>
            <person name="Sciortino C."/>
            <person name="Tallon L."/>
            <person name="Sadzewicz L."/>
            <person name="Vavikolanu K."/>
            <person name="Mehta A."/>
            <person name="Aluvathingal J."/>
            <person name="Nadendla S."/>
            <person name="Nandy P."/>
            <person name="Geyer C."/>
            <person name="Yan Y."/>
            <person name="Sichtig H."/>
        </authorList>
    </citation>
    <scope>NUCLEOTIDE SEQUENCE [LARGE SCALE GENOMIC DNA]</scope>
    <source>
        <strain evidence="2 3">FDAARGOS_661</strain>
    </source>
</reference>
<gene>
    <name evidence="2" type="ORF">FOB69_07460</name>
</gene>
<accession>A0A6N0I3A2</accession>
<dbReference type="GeneID" id="58105754"/>
<dbReference type="KEGG" id="shom:EGX58_02710"/>
<dbReference type="Proteomes" id="UP000509636">
    <property type="component" value="Chromosome"/>
</dbReference>
<keyword evidence="1" id="KW-0812">Transmembrane</keyword>
<evidence type="ECO:0000313" key="3">
    <source>
        <dbReference type="Proteomes" id="UP000509636"/>
    </source>
</evidence>
<name>A0A6N0I3A2_STAHO</name>
<protein>
    <submittedName>
        <fullName evidence="2">Uncharacterized protein</fullName>
    </submittedName>
</protein>
<dbReference type="EMBL" id="CP054550">
    <property type="protein sequence ID" value="QKQ29094.1"/>
    <property type="molecule type" value="Genomic_DNA"/>
</dbReference>
<evidence type="ECO:0000313" key="2">
    <source>
        <dbReference type="EMBL" id="QKQ29094.1"/>
    </source>
</evidence>
<proteinExistence type="predicted"/>
<dbReference type="RefSeq" id="WP_002449078.1">
    <property type="nucleotide sequence ID" value="NZ_CANLYX010000001.1"/>
</dbReference>
<keyword evidence="1" id="KW-1133">Transmembrane helix</keyword>